<proteinExistence type="predicted"/>
<protein>
    <submittedName>
        <fullName evidence="1">Uncharacterized protein</fullName>
    </submittedName>
</protein>
<dbReference type="EMBL" id="UGJE01000002">
    <property type="protein sequence ID" value="STQ85378.1"/>
    <property type="molecule type" value="Genomic_DNA"/>
</dbReference>
<name>A0A377PQZ5_9HELI</name>
<dbReference type="Proteomes" id="UP000255139">
    <property type="component" value="Unassembled WGS sequence"/>
</dbReference>
<gene>
    <name evidence="1" type="ORF">NCTC12714_00163</name>
</gene>
<accession>A0A377PQZ5</accession>
<sequence length="183" mass="21256">MDLDSINLEEFDYIVLASRLKPQYLERHKDKFLSYLQNGGHIVSFGEIMGDYLPNIIWKDYPVNFWWWLIQGADMPLYAIESNGSKQDECTKSGLFSKIEVNVAKWHCHGAFYPPSNATKILVNELDESIIYKDNSFNGNLYVTSLDPEFHLGQGFMPTTEPFFDNFMQWVEEDILTHNNAKV</sequence>
<dbReference type="AlphaFoldDB" id="A0A377PQZ5"/>
<keyword evidence="2" id="KW-1185">Reference proteome</keyword>
<organism evidence="1 2">
    <name type="scientific">Helicobacter muridarum</name>
    <dbReference type="NCBI Taxonomy" id="216"/>
    <lineage>
        <taxon>Bacteria</taxon>
        <taxon>Pseudomonadati</taxon>
        <taxon>Campylobacterota</taxon>
        <taxon>Epsilonproteobacteria</taxon>
        <taxon>Campylobacterales</taxon>
        <taxon>Helicobacteraceae</taxon>
        <taxon>Helicobacter</taxon>
    </lineage>
</organism>
<dbReference type="RefSeq" id="WP_233708860.1">
    <property type="nucleotide sequence ID" value="NZ_FZML01000017.1"/>
</dbReference>
<reference evidence="1 2" key="1">
    <citation type="submission" date="2018-06" db="EMBL/GenBank/DDBJ databases">
        <authorList>
            <consortium name="Pathogen Informatics"/>
            <person name="Doyle S."/>
        </authorList>
    </citation>
    <scope>NUCLEOTIDE SEQUENCE [LARGE SCALE GENOMIC DNA]</scope>
    <source>
        <strain evidence="1 2">NCTC12714</strain>
    </source>
</reference>
<evidence type="ECO:0000313" key="2">
    <source>
        <dbReference type="Proteomes" id="UP000255139"/>
    </source>
</evidence>
<evidence type="ECO:0000313" key="1">
    <source>
        <dbReference type="EMBL" id="STQ85378.1"/>
    </source>
</evidence>